<sequence length="139" mass="14891">MRLATMTEGAMTGWILAVLGLFVVQTFLPSAMRARSGEDEQIAFLRSNRDARPPAPVMAGRMERALGNMLEALPVFLPLALLAEIRGIEDGWALTGAAVFFFARLAYVPAYAIGIPLLRSAVWTVGLAGLVMMVVGVLG</sequence>
<keyword evidence="3 5" id="KW-1133">Transmembrane helix</keyword>
<evidence type="ECO:0000313" key="6">
    <source>
        <dbReference type="EMBL" id="TYB81953.1"/>
    </source>
</evidence>
<gene>
    <name evidence="6" type="ORF">FVF75_04230</name>
</gene>
<dbReference type="PANTHER" id="PTHR35371:SF1">
    <property type="entry name" value="BLR7753 PROTEIN"/>
    <property type="match status" value="1"/>
</dbReference>
<dbReference type="PANTHER" id="PTHR35371">
    <property type="entry name" value="INNER MEMBRANE PROTEIN"/>
    <property type="match status" value="1"/>
</dbReference>
<dbReference type="SUPFAM" id="SSF161084">
    <property type="entry name" value="MAPEG domain-like"/>
    <property type="match status" value="1"/>
</dbReference>
<dbReference type="Proteomes" id="UP000322080">
    <property type="component" value="Unassembled WGS sequence"/>
</dbReference>
<feature type="transmembrane region" description="Helical" evidence="5">
    <location>
        <begin position="65"/>
        <end position="85"/>
    </location>
</feature>
<evidence type="ECO:0000313" key="7">
    <source>
        <dbReference type="Proteomes" id="UP000322080"/>
    </source>
</evidence>
<dbReference type="InterPro" id="IPR001129">
    <property type="entry name" value="Membr-assoc_MAPEG"/>
</dbReference>
<evidence type="ECO:0000256" key="4">
    <source>
        <dbReference type="ARBA" id="ARBA00023136"/>
    </source>
</evidence>
<evidence type="ECO:0000256" key="2">
    <source>
        <dbReference type="ARBA" id="ARBA00022692"/>
    </source>
</evidence>
<keyword evidence="2 5" id="KW-0812">Transmembrane</keyword>
<dbReference type="EMBL" id="VSIY01000004">
    <property type="protein sequence ID" value="TYB81953.1"/>
    <property type="molecule type" value="Genomic_DNA"/>
</dbReference>
<dbReference type="InterPro" id="IPR023352">
    <property type="entry name" value="MAPEG-like_dom_sf"/>
</dbReference>
<dbReference type="GO" id="GO:0016020">
    <property type="term" value="C:membrane"/>
    <property type="evidence" value="ECO:0007669"/>
    <property type="project" value="UniProtKB-SubCell"/>
</dbReference>
<accession>A0A5D0RKJ3</accession>
<evidence type="ECO:0008006" key="8">
    <source>
        <dbReference type="Google" id="ProtNLM"/>
    </source>
</evidence>
<keyword evidence="4 5" id="KW-0472">Membrane</keyword>
<keyword evidence="7" id="KW-1185">Reference proteome</keyword>
<feature type="transmembrane region" description="Helical" evidence="5">
    <location>
        <begin position="92"/>
        <end position="114"/>
    </location>
</feature>
<evidence type="ECO:0000256" key="3">
    <source>
        <dbReference type="ARBA" id="ARBA00022989"/>
    </source>
</evidence>
<protein>
    <recommendedName>
        <fullName evidence="8">MAPEG family protein</fullName>
    </recommendedName>
</protein>
<evidence type="ECO:0000256" key="5">
    <source>
        <dbReference type="SAM" id="Phobius"/>
    </source>
</evidence>
<evidence type="ECO:0000256" key="1">
    <source>
        <dbReference type="ARBA" id="ARBA00004370"/>
    </source>
</evidence>
<proteinExistence type="predicted"/>
<organism evidence="6 7">
    <name type="scientific">Maritimibacter fusiformis</name>
    <dbReference type="NCBI Taxonomy" id="2603819"/>
    <lineage>
        <taxon>Bacteria</taxon>
        <taxon>Pseudomonadati</taxon>
        <taxon>Pseudomonadota</taxon>
        <taxon>Alphaproteobacteria</taxon>
        <taxon>Rhodobacterales</taxon>
        <taxon>Roseobacteraceae</taxon>
        <taxon>Maritimibacter</taxon>
    </lineage>
</organism>
<feature type="transmembrane region" description="Helical" evidence="5">
    <location>
        <begin position="120"/>
        <end position="138"/>
    </location>
</feature>
<comment type="caution">
    <text evidence="6">The sequence shown here is derived from an EMBL/GenBank/DDBJ whole genome shotgun (WGS) entry which is preliminary data.</text>
</comment>
<dbReference type="AlphaFoldDB" id="A0A5D0RKJ3"/>
<reference evidence="6 7" key="1">
    <citation type="submission" date="2019-08" db="EMBL/GenBank/DDBJ databases">
        <title>Identification of a novel species of the genus Boseongicola.</title>
        <authorList>
            <person name="Zhang X.-Q."/>
        </authorList>
    </citation>
    <scope>NUCLEOTIDE SEQUENCE [LARGE SCALE GENOMIC DNA]</scope>
    <source>
        <strain evidence="6 7">HY14</strain>
    </source>
</reference>
<dbReference type="Pfam" id="PF01124">
    <property type="entry name" value="MAPEG"/>
    <property type="match status" value="1"/>
</dbReference>
<comment type="subcellular location">
    <subcellularLocation>
        <location evidence="1">Membrane</location>
    </subcellularLocation>
</comment>
<dbReference type="Gene3D" id="1.20.120.550">
    <property type="entry name" value="Membrane associated eicosanoid/glutathione metabolism-like domain"/>
    <property type="match status" value="1"/>
</dbReference>
<name>A0A5D0RKJ3_9RHOB</name>